<dbReference type="Gene3D" id="1.10.530.10">
    <property type="match status" value="1"/>
</dbReference>
<evidence type="ECO:0000256" key="1">
    <source>
        <dbReference type="SAM" id="SignalP"/>
    </source>
</evidence>
<evidence type="ECO:0000313" key="4">
    <source>
        <dbReference type="Proteomes" id="UP001166004"/>
    </source>
</evidence>
<dbReference type="RefSeq" id="WP_169036516.1">
    <property type="nucleotide sequence ID" value="NZ_LANA01000002.1"/>
</dbReference>
<dbReference type="PANTHER" id="PTHR30163">
    <property type="entry name" value="MEMBRANE-BOUND LYTIC MUREIN TRANSGLYCOSYLASE B"/>
    <property type="match status" value="1"/>
</dbReference>
<dbReference type="InterPro" id="IPR023346">
    <property type="entry name" value="Lysozyme-like_dom_sf"/>
</dbReference>
<name>A0ABX1T1R3_PELUQ</name>
<dbReference type="EMBL" id="LANA01000002">
    <property type="protein sequence ID" value="NMN68017.1"/>
    <property type="molecule type" value="Genomic_DNA"/>
</dbReference>
<dbReference type="CDD" id="cd13399">
    <property type="entry name" value="Slt35-like"/>
    <property type="match status" value="1"/>
</dbReference>
<dbReference type="InterPro" id="IPR031304">
    <property type="entry name" value="SLT_2"/>
</dbReference>
<dbReference type="Gene3D" id="1.10.8.350">
    <property type="entry name" value="Bacterial muramidase"/>
    <property type="match status" value="1"/>
</dbReference>
<reference evidence="3 4" key="1">
    <citation type="submission" date="2019-07" db="EMBL/GenBank/DDBJ databases">
        <title>SAR11 Genome Evolution.</title>
        <authorList>
            <person name="Giovannoni S."/>
        </authorList>
    </citation>
    <scope>NUCLEOTIDE SEQUENCE [LARGE SCALE GENOMIC DNA]</scope>
    <source>
        <strain evidence="3 4">HTCC9565</strain>
    </source>
</reference>
<keyword evidence="4" id="KW-1185">Reference proteome</keyword>
<comment type="caution">
    <text evidence="3">The sequence shown here is derived from an EMBL/GenBank/DDBJ whole genome shotgun (WGS) entry which is preliminary data.</text>
</comment>
<evidence type="ECO:0000259" key="2">
    <source>
        <dbReference type="Pfam" id="PF13406"/>
    </source>
</evidence>
<keyword evidence="1" id="KW-0732">Signal</keyword>
<dbReference type="PANTHER" id="PTHR30163:SF8">
    <property type="entry name" value="LYTIC MUREIN TRANSGLYCOSYLASE"/>
    <property type="match status" value="1"/>
</dbReference>
<dbReference type="Proteomes" id="UP001166004">
    <property type="component" value="Unassembled WGS sequence"/>
</dbReference>
<feature type="chain" id="PRO_5047465532" evidence="1">
    <location>
        <begin position="23"/>
        <end position="333"/>
    </location>
</feature>
<dbReference type="InterPro" id="IPR043426">
    <property type="entry name" value="MltB-like"/>
</dbReference>
<proteinExistence type="predicted"/>
<organism evidence="3 4">
    <name type="scientific">Pelagibacter ubique</name>
    <dbReference type="NCBI Taxonomy" id="198252"/>
    <lineage>
        <taxon>Bacteria</taxon>
        <taxon>Pseudomonadati</taxon>
        <taxon>Pseudomonadota</taxon>
        <taxon>Alphaproteobacteria</taxon>
        <taxon>Candidatus Pelagibacterales</taxon>
        <taxon>Candidatus Pelagibacteraceae</taxon>
        <taxon>Candidatus Pelagibacter</taxon>
    </lineage>
</organism>
<protein>
    <submittedName>
        <fullName evidence="3">Membrane-bound lytic murein transglycosylase B</fullName>
    </submittedName>
</protein>
<sequence length="333" mass="38688">MKITRNFFIFIFLFFNNSSLFANDISFDDWLKNFKIYALKNEISETTFDKAMSHVVFLPKVIKYDRFQPEFYEDTKTYVSKRTSSLKVKKGTDLYKSNQSFINSIDSKFSVEKSLLLALMGIETNFGTYVGKMDILSSLATLSFDKRRSKFFTKELITILQLVERNKIDHNILYGSWAGAFGNFQFMPSTIEKYAIDYDKDDVIELKSTKDSFASAANYINKIGWKKNQPCFIKVSLNKNVPKKLLNTSAKKLHNKNKFKILKQYIKDNETYSISENLFGAIITPDKDIIPDAENLEPAYIVFDNYEKILQWNRSLRFGLAVCTLKNKFENAL</sequence>
<feature type="domain" description="Transglycosylase SLT" evidence="2">
    <location>
        <begin position="26"/>
        <end position="325"/>
    </location>
</feature>
<evidence type="ECO:0000313" key="3">
    <source>
        <dbReference type="EMBL" id="NMN68017.1"/>
    </source>
</evidence>
<accession>A0ABX1T1R3</accession>
<gene>
    <name evidence="3" type="ORF">VP91_00011740</name>
</gene>
<dbReference type="Pfam" id="PF13406">
    <property type="entry name" value="SLT_2"/>
    <property type="match status" value="1"/>
</dbReference>
<dbReference type="SUPFAM" id="SSF53955">
    <property type="entry name" value="Lysozyme-like"/>
    <property type="match status" value="1"/>
</dbReference>
<feature type="signal peptide" evidence="1">
    <location>
        <begin position="1"/>
        <end position="22"/>
    </location>
</feature>